<evidence type="ECO:0000313" key="2">
    <source>
        <dbReference type="Proteomes" id="UP001497453"/>
    </source>
</evidence>
<keyword evidence="2" id="KW-1185">Reference proteome</keyword>
<evidence type="ECO:0000313" key="1">
    <source>
        <dbReference type="EMBL" id="CAL1698789.1"/>
    </source>
</evidence>
<sequence length="149" mass="16718">MNDRLLPALFSPTQLFHCRNHLRIQSFLARIVRKLKGVLEMVIVKMQRRIPNLVQKKIKATTIHRTQLSMFGSPSGCKHSLLKKMKTSKTAIVESNLSGRGWARLLSLLKPYELPQAARASEILGLPPCDEHKYHDVAVAQGCPPNLGS</sequence>
<proteinExistence type="predicted"/>
<accession>A0ABP1CVV7</accession>
<reference evidence="2" key="1">
    <citation type="submission" date="2024-04" db="EMBL/GenBank/DDBJ databases">
        <authorList>
            <person name="Shaw F."/>
            <person name="Minotto A."/>
        </authorList>
    </citation>
    <scope>NUCLEOTIDE SEQUENCE [LARGE SCALE GENOMIC DNA]</scope>
</reference>
<gene>
    <name evidence="1" type="ORF">GFSPODELE1_LOCUS2323</name>
</gene>
<dbReference type="EMBL" id="OZ037954">
    <property type="protein sequence ID" value="CAL1698789.1"/>
    <property type="molecule type" value="Genomic_DNA"/>
</dbReference>
<name>A0ABP1CVV7_9APHY</name>
<dbReference type="Proteomes" id="UP001497453">
    <property type="component" value="Chromosome 11"/>
</dbReference>
<protein>
    <submittedName>
        <fullName evidence="1">Uncharacterized protein</fullName>
    </submittedName>
</protein>
<organism evidence="1 2">
    <name type="scientific">Somion occarium</name>
    <dbReference type="NCBI Taxonomy" id="3059160"/>
    <lineage>
        <taxon>Eukaryota</taxon>
        <taxon>Fungi</taxon>
        <taxon>Dikarya</taxon>
        <taxon>Basidiomycota</taxon>
        <taxon>Agaricomycotina</taxon>
        <taxon>Agaricomycetes</taxon>
        <taxon>Polyporales</taxon>
        <taxon>Cerrenaceae</taxon>
        <taxon>Somion</taxon>
    </lineage>
</organism>